<dbReference type="InterPro" id="IPR004839">
    <property type="entry name" value="Aminotransferase_I/II_large"/>
</dbReference>
<evidence type="ECO:0000256" key="1">
    <source>
        <dbReference type="ARBA" id="ARBA00001933"/>
    </source>
</evidence>
<dbReference type="InterPro" id="IPR001466">
    <property type="entry name" value="Beta-lactam-related"/>
</dbReference>
<proteinExistence type="predicted"/>
<keyword evidence="4" id="KW-0663">Pyridoxal phosphate</keyword>
<evidence type="ECO:0000259" key="7">
    <source>
        <dbReference type="Pfam" id="PF00155"/>
    </source>
</evidence>
<dbReference type="InterPro" id="IPR012338">
    <property type="entry name" value="Beta-lactam/transpept-like"/>
</dbReference>
<protein>
    <submittedName>
        <fullName evidence="8">Uncharacterized protein</fullName>
    </submittedName>
</protein>
<reference evidence="8 9" key="2">
    <citation type="journal article" date="2023" name="ChemBioChem">
        <title>Acyltransferase Domain Exchange between Two Independent Type I Polyketide Synthases in the Same Producer Strain of Macrolide Antibiotics.</title>
        <authorList>
            <person name="Kudo F."/>
            <person name="Kishikawa K."/>
            <person name="Tsuboi K."/>
            <person name="Kido T."/>
            <person name="Usui T."/>
            <person name="Hashimoto J."/>
            <person name="Shin-Ya K."/>
            <person name="Miyanaga A."/>
            <person name="Eguchi T."/>
        </authorList>
    </citation>
    <scope>NUCLEOTIDE SEQUENCE [LARGE SCALE GENOMIC DNA]</scope>
    <source>
        <strain evidence="8 9">A-8890</strain>
    </source>
</reference>
<dbReference type="RefSeq" id="WP_350284030.1">
    <property type="nucleotide sequence ID" value="NZ_AP018448.1"/>
</dbReference>
<dbReference type="SUPFAM" id="SSF56601">
    <property type="entry name" value="beta-lactamase/transpeptidase-like"/>
    <property type="match status" value="1"/>
</dbReference>
<accession>A0ABM8HLQ4</accession>
<keyword evidence="3" id="KW-0808">Transferase</keyword>
<evidence type="ECO:0000313" key="9">
    <source>
        <dbReference type="Proteomes" id="UP001321542"/>
    </source>
</evidence>
<dbReference type="Proteomes" id="UP001321542">
    <property type="component" value="Chromosome"/>
</dbReference>
<evidence type="ECO:0000256" key="4">
    <source>
        <dbReference type="ARBA" id="ARBA00022898"/>
    </source>
</evidence>
<feature type="domain" description="Aminotransferase class I/classII large" evidence="7">
    <location>
        <begin position="630"/>
        <end position="973"/>
    </location>
</feature>
<evidence type="ECO:0000256" key="3">
    <source>
        <dbReference type="ARBA" id="ARBA00022679"/>
    </source>
</evidence>
<dbReference type="PANTHER" id="PTHR42790">
    <property type="entry name" value="AMINOTRANSFERASE"/>
    <property type="match status" value="1"/>
</dbReference>
<feature type="domain" description="Beta-lactamase-related" evidence="6">
    <location>
        <begin position="13"/>
        <end position="344"/>
    </location>
</feature>
<sequence length="984" mass="106278">MTTGSFAPLIDVEGIRERHGIPGLALALVDADGVVRAEGFGRTSAEEDGSAVSAGTLFRLGSVTKSLTATAVLRLCEQGLIDLDRPVTDVLPALTGTGYPDIERITPRMLLGHTAGLPDDFFLTGSRDPRDLGRVVPALLRTYTPLAPPGTAYSYSNPGYDLAGLLAASVAGTTFPEVLDDTLLGPLGMTRTLFDPDVAVTHPHALSHDFGVDGVPTVERGLIDNVAHYPSAFAWSSALDLARLVAMVLNEGRHGAHSLLTPETVRLMTTAHASLHLPDRRASTLGLRRWRWQGRTFVGHPGEMCGYGTWLLMLPEERVGAVLLVNARPPGFDGAALLHRVLETSAPPASSAPPRPRAEGRARESGGPPPGCAGVFVGQATGLVRLTVEDCGLVAEINEQRVALKATPDGRYEGDLGGDTVSLGFVPATDGDVTYVMVDGELCRRFDERRLERPDAADLERYTGTYTRLDQVEVFVRDGELYLYSEEDRSELRCLPITRTMFAFQGGVFEFMVDDAGDVTGMRARNAVTLRRTGPPTDALDVPPPAPVVPPAPPAQVVLDAADLHSSVHDPVLTSMTLLNDIAGRYPQAVSFAAGRPYEGFYDVGSLPRQLGAFERYLESELGLGPEEVRRTFFQYGRTKGVIHRLIARHLELDERMTVDPESLVVTTGCQEAMVLVLRALRRDERDVVLTAVPAYVGFLGATRIVDMAVREVREGPGGIDLDDLAEQIRRARAAGLRPRACYVVPDFANPSGVSMSLADRRRLLELAEREDLLILEDNPYSFFHSGTGRLPTLKVLDRTRRVVYFGSFAKTAFAGARVGYVVADQPVAGEGLFADQLARLKSMLTLNTSTVAQAVIGGYLVENECSLERATLREAAVYRRNLRAALDGLEQRLGAGTPAGPVSWNTPGGGMFLVLTLPFAADEAMLELSARKFGVLWTPMHHFYGGSGGSHQIRLSLSVLSPEQIALGLDRLAAFVIEAPRIS</sequence>
<keyword evidence="9" id="KW-1185">Reference proteome</keyword>
<dbReference type="InterPro" id="IPR015421">
    <property type="entry name" value="PyrdxlP-dep_Trfase_major"/>
</dbReference>
<dbReference type="Pfam" id="PF00144">
    <property type="entry name" value="Beta-lactamase"/>
    <property type="match status" value="1"/>
</dbReference>
<dbReference type="InterPro" id="IPR015424">
    <property type="entry name" value="PyrdxlP-dep_Trfase"/>
</dbReference>
<evidence type="ECO:0000256" key="2">
    <source>
        <dbReference type="ARBA" id="ARBA00022576"/>
    </source>
</evidence>
<organism evidence="8 9">
    <name type="scientific">Streptomyces graminofaciens</name>
    <dbReference type="NCBI Taxonomy" id="68212"/>
    <lineage>
        <taxon>Bacteria</taxon>
        <taxon>Bacillati</taxon>
        <taxon>Actinomycetota</taxon>
        <taxon>Actinomycetes</taxon>
        <taxon>Kitasatosporales</taxon>
        <taxon>Streptomycetaceae</taxon>
        <taxon>Streptomyces</taxon>
    </lineage>
</organism>
<dbReference type="Pfam" id="PF00155">
    <property type="entry name" value="Aminotran_1_2"/>
    <property type="match status" value="1"/>
</dbReference>
<dbReference type="SUPFAM" id="SSF53383">
    <property type="entry name" value="PLP-dependent transferases"/>
    <property type="match status" value="1"/>
</dbReference>
<dbReference type="Gene3D" id="3.40.640.10">
    <property type="entry name" value="Type I PLP-dependent aspartate aminotransferase-like (Major domain)"/>
    <property type="match status" value="1"/>
</dbReference>
<keyword evidence="2" id="KW-0032">Aminotransferase</keyword>
<comment type="cofactor">
    <cofactor evidence="1">
        <name>pyridoxal 5'-phosphate</name>
        <dbReference type="ChEBI" id="CHEBI:597326"/>
    </cofactor>
</comment>
<dbReference type="PANTHER" id="PTHR42790:SF19">
    <property type="entry name" value="KYNURENINE_ALPHA-AMINOADIPATE AMINOTRANSFERASE, MITOCHONDRIAL"/>
    <property type="match status" value="1"/>
</dbReference>
<reference evidence="8 9" key="1">
    <citation type="journal article" date="2010" name="ChemBioChem">
        <title>Cloning and characterization of the biosynthetic gene cluster of 16-membered macrolide antibiotic FD-891: involvement of a dual functional cytochrome P450 monooxygenase catalyzing epoxidation and hydroxylation.</title>
        <authorList>
            <person name="Kudo F."/>
            <person name="Motegi A."/>
            <person name="Mizoue K."/>
            <person name="Eguchi T."/>
        </authorList>
    </citation>
    <scope>NUCLEOTIDE SEQUENCE [LARGE SCALE GENOMIC DNA]</scope>
    <source>
        <strain evidence="8 9">A-8890</strain>
    </source>
</reference>
<evidence type="ECO:0000313" key="8">
    <source>
        <dbReference type="EMBL" id="BBC35383.1"/>
    </source>
</evidence>
<dbReference type="CDD" id="cd00609">
    <property type="entry name" value="AAT_like"/>
    <property type="match status" value="1"/>
</dbReference>
<evidence type="ECO:0000259" key="6">
    <source>
        <dbReference type="Pfam" id="PF00144"/>
    </source>
</evidence>
<dbReference type="InterPro" id="IPR050859">
    <property type="entry name" value="Class-I_PLP-dep_aminotransf"/>
</dbReference>
<gene>
    <name evidence="8" type="ORF">SGFS_066770</name>
</gene>
<dbReference type="EMBL" id="AP018448">
    <property type="protein sequence ID" value="BBC35383.1"/>
    <property type="molecule type" value="Genomic_DNA"/>
</dbReference>
<feature type="region of interest" description="Disordered" evidence="5">
    <location>
        <begin position="345"/>
        <end position="371"/>
    </location>
</feature>
<evidence type="ECO:0000256" key="5">
    <source>
        <dbReference type="SAM" id="MobiDB-lite"/>
    </source>
</evidence>
<dbReference type="InterPro" id="IPR015422">
    <property type="entry name" value="PyrdxlP-dep_Trfase_small"/>
</dbReference>
<name>A0ABM8HLQ4_9ACTN</name>
<dbReference type="Gene3D" id="3.90.1150.10">
    <property type="entry name" value="Aspartate Aminotransferase, domain 1"/>
    <property type="match status" value="1"/>
</dbReference>
<dbReference type="Gene3D" id="3.40.710.10">
    <property type="entry name" value="DD-peptidase/beta-lactamase superfamily"/>
    <property type="match status" value="1"/>
</dbReference>